<evidence type="ECO:0000313" key="2">
    <source>
        <dbReference type="EMBL" id="TFY96597.1"/>
    </source>
</evidence>
<reference evidence="2 3" key="1">
    <citation type="submission" date="2019-03" db="EMBL/GenBank/DDBJ databases">
        <title>Ramlibacter sp. 18x22-1, whole genome shotgun sequence.</title>
        <authorList>
            <person name="Zhang X."/>
            <person name="Feng G."/>
            <person name="Zhu H."/>
        </authorList>
    </citation>
    <scope>NUCLEOTIDE SEQUENCE [LARGE SCALE GENOMIC DNA]</scope>
    <source>
        <strain evidence="2 3">18x22-1</strain>
    </source>
</reference>
<gene>
    <name evidence="2" type="ORF">EZ216_20300</name>
</gene>
<protein>
    <submittedName>
        <fullName evidence="2">Uncharacterized protein</fullName>
    </submittedName>
</protein>
<feature type="region of interest" description="Disordered" evidence="1">
    <location>
        <begin position="14"/>
        <end position="39"/>
    </location>
</feature>
<name>A0A4Z0BE47_9BURK</name>
<comment type="caution">
    <text evidence="2">The sequence shown here is derived from an EMBL/GenBank/DDBJ whole genome shotgun (WGS) entry which is preliminary data.</text>
</comment>
<proteinExistence type="predicted"/>
<dbReference type="AlphaFoldDB" id="A0A4Z0BE47"/>
<dbReference type="Proteomes" id="UP000297839">
    <property type="component" value="Unassembled WGS sequence"/>
</dbReference>
<accession>A0A4Z0BE47</accession>
<dbReference type="EMBL" id="SMLK01000011">
    <property type="protein sequence ID" value="TFY96597.1"/>
    <property type="molecule type" value="Genomic_DNA"/>
</dbReference>
<keyword evidence="3" id="KW-1185">Reference proteome</keyword>
<evidence type="ECO:0000256" key="1">
    <source>
        <dbReference type="SAM" id="MobiDB-lite"/>
    </source>
</evidence>
<evidence type="ECO:0000313" key="3">
    <source>
        <dbReference type="Proteomes" id="UP000297839"/>
    </source>
</evidence>
<organism evidence="2 3">
    <name type="scientific">Ramlibacter humi</name>
    <dbReference type="NCBI Taxonomy" id="2530451"/>
    <lineage>
        <taxon>Bacteria</taxon>
        <taxon>Pseudomonadati</taxon>
        <taxon>Pseudomonadota</taxon>
        <taxon>Betaproteobacteria</taxon>
        <taxon>Burkholderiales</taxon>
        <taxon>Comamonadaceae</taxon>
        <taxon>Ramlibacter</taxon>
    </lineage>
</organism>
<dbReference type="RefSeq" id="WP_135251625.1">
    <property type="nucleotide sequence ID" value="NZ_SMLK01000011.1"/>
</dbReference>
<sequence length="131" mass="13972">MTNKLSGFVAAILGGEPPSESLERAPHSQPDSGGGEDFPFERHVEVELRFSSTVRPPAGRDTFHGLFALDDSRYSVRVQSAGGQSFRAPAEFLIPSRAVPAFRPGTRFKVVSGTGVSGTGEVKAVYGASRY</sequence>